<dbReference type="Pfam" id="PF05039">
    <property type="entry name" value="Agouti"/>
    <property type="match status" value="1"/>
</dbReference>
<evidence type="ECO:0000313" key="9">
    <source>
        <dbReference type="Ensembl" id="ENSDCDP00010013748.1"/>
    </source>
</evidence>
<feature type="disulfide bond" evidence="6">
    <location>
        <begin position="77"/>
        <end position="98"/>
    </location>
</feature>
<reference evidence="9" key="3">
    <citation type="submission" date="2025-09" db="UniProtKB">
        <authorList>
            <consortium name="Ensembl"/>
        </authorList>
    </citation>
    <scope>IDENTIFICATION</scope>
</reference>
<evidence type="ECO:0000256" key="5">
    <source>
        <dbReference type="ARBA" id="ARBA00023157"/>
    </source>
</evidence>
<keyword evidence="3 7" id="KW-0732">Signal</keyword>
<dbReference type="Gene3D" id="4.10.760.10">
    <property type="entry name" value="Agouti domain"/>
    <property type="match status" value="1"/>
</dbReference>
<dbReference type="InterPro" id="IPR007733">
    <property type="entry name" value="Agouti"/>
</dbReference>
<organism evidence="9 10">
    <name type="scientific">Denticeps clupeoides</name>
    <name type="common">denticle herring</name>
    <dbReference type="NCBI Taxonomy" id="299321"/>
    <lineage>
        <taxon>Eukaryota</taxon>
        <taxon>Metazoa</taxon>
        <taxon>Chordata</taxon>
        <taxon>Craniata</taxon>
        <taxon>Vertebrata</taxon>
        <taxon>Euteleostomi</taxon>
        <taxon>Actinopterygii</taxon>
        <taxon>Neopterygii</taxon>
        <taxon>Teleostei</taxon>
        <taxon>Clupei</taxon>
        <taxon>Clupeiformes</taxon>
        <taxon>Denticipitoidei</taxon>
        <taxon>Denticipitidae</taxon>
        <taxon>Denticeps</taxon>
    </lineage>
</organism>
<feature type="chain" id="PRO_5044283689" description="Agouti domain-containing protein" evidence="7">
    <location>
        <begin position="24"/>
        <end position="102"/>
    </location>
</feature>
<proteinExistence type="predicted"/>
<keyword evidence="10" id="KW-1185">Reference proteome</keyword>
<dbReference type="GO" id="GO:2000253">
    <property type="term" value="P:positive regulation of feeding behavior"/>
    <property type="evidence" value="ECO:0007669"/>
    <property type="project" value="TreeGrafter"/>
</dbReference>
<evidence type="ECO:0000256" key="6">
    <source>
        <dbReference type="PROSITE-ProRule" id="PRU00494"/>
    </source>
</evidence>
<reference evidence="9" key="2">
    <citation type="submission" date="2025-08" db="UniProtKB">
        <authorList>
            <consortium name="Ensembl"/>
        </authorList>
    </citation>
    <scope>IDENTIFICATION</scope>
</reference>
<comment type="subcellular location">
    <subcellularLocation>
        <location evidence="1">Secreted</location>
    </subcellularLocation>
</comment>
<dbReference type="GO" id="GO:0005615">
    <property type="term" value="C:extracellular space"/>
    <property type="evidence" value="ECO:0007669"/>
    <property type="project" value="TreeGrafter"/>
</dbReference>
<dbReference type="GO" id="GO:0009755">
    <property type="term" value="P:hormone-mediated signaling pathway"/>
    <property type="evidence" value="ECO:0007669"/>
    <property type="project" value="InterPro"/>
</dbReference>
<dbReference type="GO" id="GO:0005184">
    <property type="term" value="F:neuropeptide hormone activity"/>
    <property type="evidence" value="ECO:0007669"/>
    <property type="project" value="TreeGrafter"/>
</dbReference>
<protein>
    <recommendedName>
        <fullName evidence="8">Agouti domain-containing protein</fullName>
    </recommendedName>
</protein>
<keyword evidence="4" id="KW-0960">Knottin</keyword>
<reference evidence="9 10" key="1">
    <citation type="submission" date="2020-06" db="EMBL/GenBank/DDBJ databases">
        <authorList>
            <consortium name="Wellcome Sanger Institute Data Sharing"/>
        </authorList>
    </citation>
    <scope>NUCLEOTIDE SEQUENCE [LARGE SCALE GENOMIC DNA]</scope>
</reference>
<feature type="signal peptide" evidence="7">
    <location>
        <begin position="1"/>
        <end position="23"/>
    </location>
</feature>
<dbReference type="Proteomes" id="UP000694580">
    <property type="component" value="Chromosome 4"/>
</dbReference>
<evidence type="ECO:0000259" key="8">
    <source>
        <dbReference type="PROSITE" id="PS51150"/>
    </source>
</evidence>
<name>A0AAY4AY96_9TELE</name>
<dbReference type="InterPro" id="IPR027300">
    <property type="entry name" value="Agouti_dom"/>
</dbReference>
<evidence type="ECO:0000256" key="2">
    <source>
        <dbReference type="ARBA" id="ARBA00022525"/>
    </source>
</evidence>
<dbReference type="GO" id="GO:0008343">
    <property type="term" value="P:adult feeding behavior"/>
    <property type="evidence" value="ECO:0007669"/>
    <property type="project" value="TreeGrafter"/>
</dbReference>
<dbReference type="PANTHER" id="PTHR16551">
    <property type="entry name" value="AGOUTI RELATED"/>
    <property type="match status" value="1"/>
</dbReference>
<accession>A0AAY4AY96</accession>
<evidence type="ECO:0000256" key="7">
    <source>
        <dbReference type="SAM" id="SignalP"/>
    </source>
</evidence>
<dbReference type="PROSITE" id="PS51150">
    <property type="entry name" value="AGOUTI_2"/>
    <property type="match status" value="1"/>
</dbReference>
<dbReference type="GO" id="GO:0070996">
    <property type="term" value="F:type 1 melanocortin receptor binding"/>
    <property type="evidence" value="ECO:0007669"/>
    <property type="project" value="TreeGrafter"/>
</dbReference>
<evidence type="ECO:0000256" key="1">
    <source>
        <dbReference type="ARBA" id="ARBA00004613"/>
    </source>
</evidence>
<comment type="caution">
    <text evidence="6">Lacks conserved residue(s) required for the propagation of feature annotation.</text>
</comment>
<feature type="disulfide bond" evidence="6">
    <location>
        <begin position="73"/>
        <end position="91"/>
    </location>
</feature>
<dbReference type="Ensembl" id="ENSDCDT00010014506.1">
    <property type="protein sequence ID" value="ENSDCDP00010013748.1"/>
    <property type="gene ID" value="ENSDCDG00010006307.1"/>
</dbReference>
<keyword evidence="2" id="KW-0964">Secreted</keyword>
<dbReference type="InterPro" id="IPR036836">
    <property type="entry name" value="Agouti_dom_sf"/>
</dbReference>
<dbReference type="PANTHER" id="PTHR16551:SF5">
    <property type="entry name" value="AGOUTI-RELATED PEPTIDE 2"/>
    <property type="match status" value="1"/>
</dbReference>
<dbReference type="GeneTree" id="ENSGT00980000202864"/>
<feature type="domain" description="Agouti" evidence="8">
    <location>
        <begin position="60"/>
        <end position="98"/>
    </location>
</feature>
<sequence>NSIYLMTFFFWNVAVILHPSCPAGFWHQDKPRRLFARARLLSHQKLPLAAHGVPAPLRRCPALTEPCVPGSACCDPCAVCHCHLFKTVCHCLGMSRGCPKHS</sequence>
<evidence type="ECO:0000256" key="3">
    <source>
        <dbReference type="ARBA" id="ARBA00022729"/>
    </source>
</evidence>
<dbReference type="SUPFAM" id="SSF57055">
    <property type="entry name" value="Agouti-related protein"/>
    <property type="match status" value="1"/>
</dbReference>
<evidence type="ECO:0000313" key="10">
    <source>
        <dbReference type="Proteomes" id="UP000694580"/>
    </source>
</evidence>
<dbReference type="AlphaFoldDB" id="A0AAY4AY96"/>
<dbReference type="GO" id="GO:0007218">
    <property type="term" value="P:neuropeptide signaling pathway"/>
    <property type="evidence" value="ECO:0007669"/>
    <property type="project" value="TreeGrafter"/>
</dbReference>
<feature type="disulfide bond" evidence="6">
    <location>
        <begin position="82"/>
        <end position="89"/>
    </location>
</feature>
<evidence type="ECO:0000256" key="4">
    <source>
        <dbReference type="ARBA" id="ARBA00022854"/>
    </source>
</evidence>
<dbReference type="SMART" id="SM00792">
    <property type="entry name" value="Agouti"/>
    <property type="match status" value="1"/>
</dbReference>
<keyword evidence="5 6" id="KW-1015">Disulfide bond</keyword>